<dbReference type="InterPro" id="IPR029787">
    <property type="entry name" value="Nucleotide_cyclase"/>
</dbReference>
<dbReference type="Pfam" id="PF07696">
    <property type="entry name" value="7TMR-DISMED2"/>
    <property type="match status" value="1"/>
</dbReference>
<dbReference type="EC" id="2.7.7.65" evidence="1"/>
<dbReference type="InterPro" id="IPR000160">
    <property type="entry name" value="GGDEF_dom"/>
</dbReference>
<organism evidence="5 6">
    <name type="scientific">Corallincola spongiicola</name>
    <dbReference type="NCBI Taxonomy" id="2520508"/>
    <lineage>
        <taxon>Bacteria</taxon>
        <taxon>Pseudomonadati</taxon>
        <taxon>Pseudomonadota</taxon>
        <taxon>Gammaproteobacteria</taxon>
        <taxon>Alteromonadales</taxon>
        <taxon>Psychromonadaceae</taxon>
        <taxon>Corallincola</taxon>
    </lineage>
</organism>
<dbReference type="InterPro" id="IPR011623">
    <property type="entry name" value="7TMR_DISM_rcpt_extracell_dom1"/>
</dbReference>
<feature type="transmembrane region" description="Helical" evidence="3">
    <location>
        <begin position="392"/>
        <end position="417"/>
    </location>
</feature>
<protein>
    <recommendedName>
        <fullName evidence="1">diguanylate cyclase</fullName>
        <ecNumber evidence="1">2.7.7.65</ecNumber>
    </recommendedName>
</protein>
<dbReference type="EMBL" id="SHLY01000001">
    <property type="protein sequence ID" value="TAA48634.1"/>
    <property type="molecule type" value="Genomic_DNA"/>
</dbReference>
<evidence type="ECO:0000256" key="1">
    <source>
        <dbReference type="ARBA" id="ARBA00012528"/>
    </source>
</evidence>
<feature type="domain" description="GGDEF" evidence="4">
    <location>
        <begin position="463"/>
        <end position="597"/>
    </location>
</feature>
<feature type="transmembrane region" description="Helical" evidence="3">
    <location>
        <begin position="213"/>
        <end position="237"/>
    </location>
</feature>
<dbReference type="CDD" id="cd01949">
    <property type="entry name" value="GGDEF"/>
    <property type="match status" value="1"/>
</dbReference>
<feature type="transmembrane region" description="Helical" evidence="3">
    <location>
        <begin position="282"/>
        <end position="301"/>
    </location>
</feature>
<name>A0ABY1WV80_9GAMM</name>
<gene>
    <name evidence="5" type="ORF">EXY25_05295</name>
</gene>
<dbReference type="SUPFAM" id="SSF55073">
    <property type="entry name" value="Nucleotide cyclase"/>
    <property type="match status" value="1"/>
</dbReference>
<accession>A0ABY1WV80</accession>
<dbReference type="InterPro" id="IPR043128">
    <property type="entry name" value="Rev_trsase/Diguanyl_cyclase"/>
</dbReference>
<dbReference type="SMART" id="SM00267">
    <property type="entry name" value="GGDEF"/>
    <property type="match status" value="1"/>
</dbReference>
<feature type="transmembrane region" description="Helical" evidence="3">
    <location>
        <begin position="365"/>
        <end position="386"/>
    </location>
</feature>
<dbReference type="InterPro" id="IPR011622">
    <property type="entry name" value="7TMR_DISM_rcpt_extracell_dom2"/>
</dbReference>
<dbReference type="Pfam" id="PF00990">
    <property type="entry name" value="GGDEF"/>
    <property type="match status" value="1"/>
</dbReference>
<evidence type="ECO:0000313" key="6">
    <source>
        <dbReference type="Proteomes" id="UP000292544"/>
    </source>
</evidence>
<reference evidence="6" key="1">
    <citation type="submission" date="2019-02" db="EMBL/GenBank/DDBJ databases">
        <title>Draft genome sequence of Muricauda sp. 176CP4-71.</title>
        <authorList>
            <person name="Park J.-S."/>
        </authorList>
    </citation>
    <scope>NUCLEOTIDE SEQUENCE [LARGE SCALE GENOMIC DNA]</scope>
    <source>
        <strain evidence="6">176GS2-150</strain>
    </source>
</reference>
<dbReference type="NCBIfam" id="TIGR00254">
    <property type="entry name" value="GGDEF"/>
    <property type="match status" value="1"/>
</dbReference>
<keyword evidence="3" id="KW-0812">Transmembrane</keyword>
<feature type="transmembrane region" description="Helical" evidence="3">
    <location>
        <begin position="313"/>
        <end position="330"/>
    </location>
</feature>
<dbReference type="Gene3D" id="3.30.70.270">
    <property type="match status" value="1"/>
</dbReference>
<comment type="caution">
    <text evidence="5">The sequence shown here is derived from an EMBL/GenBank/DDBJ whole genome shotgun (WGS) entry which is preliminary data.</text>
</comment>
<dbReference type="PANTHER" id="PTHR45138:SF9">
    <property type="entry name" value="DIGUANYLATE CYCLASE DGCM-RELATED"/>
    <property type="match status" value="1"/>
</dbReference>
<dbReference type="PROSITE" id="PS50887">
    <property type="entry name" value="GGDEF"/>
    <property type="match status" value="1"/>
</dbReference>
<dbReference type="Pfam" id="PF07695">
    <property type="entry name" value="7TMR-DISM_7TM"/>
    <property type="match status" value="1"/>
</dbReference>
<evidence type="ECO:0000313" key="5">
    <source>
        <dbReference type="EMBL" id="TAA48634.1"/>
    </source>
</evidence>
<dbReference type="PANTHER" id="PTHR45138">
    <property type="entry name" value="REGULATORY COMPONENTS OF SENSORY TRANSDUCTION SYSTEM"/>
    <property type="match status" value="1"/>
</dbReference>
<evidence type="ECO:0000256" key="2">
    <source>
        <dbReference type="ARBA" id="ARBA00034247"/>
    </source>
</evidence>
<sequence>MFPEGMGGLLIKKWYAVLLYLFCFGCFADALTLSADMKQTSLVGYAEILVEPQHEILFEQIITSDFASRFRPFSQAEVNRGITHQAVWLKFSIHNPSSRAIEWVLTPETSYIDNIDIYFTAGSNSQQATLNLSSRNTRAGASSDSWQHRRLSDYLAFSSRDIAYRLLNAKFVAQPGESSSFYVRLSSNTLETMNVQLFVEEKGAFKDRTLTEYFLFGIYFGLFTALALLTVILWSYTRSYSYKYYIYFLSYLVFNIVMWTSLNGFSFQYFWPGSPQIFNQSFHILYLCVAIFSFLFGRQLLNTRLLLPRLDKLLLGLIALYVFAVILRLFGVYDLVLYISFFSLLSMAFQPVLGWLCYRKGNTYVLLYIVAWVPYGISLILSLISASSQWSAFGMGLIHLTQAAVLFECLMLILATLDKMRSTSSKLQRQAQLSKLDPLTNLGNRRHLSDHIAYLADLEEREGEYWLLLIDIDHFKQVNDRYGHATGDKVLVELAQILKNECRSVDVAIRWGGEEFIVLINVASQKMAYNIAERIRQTFMNSVSESGNQTFRHTLSIGMDELIFESPDAFSVGLEGADKALYQAKNAGRNRVVSFADGVAK</sequence>
<evidence type="ECO:0000259" key="4">
    <source>
        <dbReference type="PROSITE" id="PS50887"/>
    </source>
</evidence>
<keyword evidence="3" id="KW-1133">Transmembrane helix</keyword>
<dbReference type="InterPro" id="IPR050469">
    <property type="entry name" value="Diguanylate_Cyclase"/>
</dbReference>
<evidence type="ECO:0000256" key="3">
    <source>
        <dbReference type="SAM" id="Phobius"/>
    </source>
</evidence>
<comment type="catalytic activity">
    <reaction evidence="2">
        <text>2 GTP = 3',3'-c-di-GMP + 2 diphosphate</text>
        <dbReference type="Rhea" id="RHEA:24898"/>
        <dbReference type="ChEBI" id="CHEBI:33019"/>
        <dbReference type="ChEBI" id="CHEBI:37565"/>
        <dbReference type="ChEBI" id="CHEBI:58805"/>
        <dbReference type="EC" id="2.7.7.65"/>
    </reaction>
</comment>
<dbReference type="Proteomes" id="UP000292544">
    <property type="component" value="Unassembled WGS sequence"/>
</dbReference>
<feature type="transmembrane region" description="Helical" evidence="3">
    <location>
        <begin position="244"/>
        <end position="262"/>
    </location>
</feature>
<proteinExistence type="predicted"/>
<feature type="transmembrane region" description="Helical" evidence="3">
    <location>
        <begin position="336"/>
        <end position="358"/>
    </location>
</feature>
<keyword evidence="6" id="KW-1185">Reference proteome</keyword>
<keyword evidence="3" id="KW-0472">Membrane</keyword>
<dbReference type="Gene3D" id="2.60.40.2380">
    <property type="match status" value="1"/>
</dbReference>